<feature type="coiled-coil region" evidence="10">
    <location>
        <begin position="135"/>
        <end position="162"/>
    </location>
</feature>
<keyword evidence="7" id="KW-0653">Protein transport</keyword>
<evidence type="ECO:0000256" key="7">
    <source>
        <dbReference type="ARBA" id="ARBA00022927"/>
    </source>
</evidence>
<keyword evidence="9" id="KW-0325">Glycoprotein</keyword>
<dbReference type="InterPro" id="IPR050693">
    <property type="entry name" value="Hsp70_NEF-Inhibitors"/>
</dbReference>
<dbReference type="GO" id="GO:0015031">
    <property type="term" value="P:protein transport"/>
    <property type="evidence" value="ECO:0007669"/>
    <property type="project" value="UniProtKB-KW"/>
</dbReference>
<evidence type="ECO:0000256" key="6">
    <source>
        <dbReference type="ARBA" id="ARBA00022824"/>
    </source>
</evidence>
<reference evidence="12" key="1">
    <citation type="submission" date="2021-02" db="EMBL/GenBank/DDBJ databases">
        <authorList>
            <person name="Nowell W R."/>
        </authorList>
    </citation>
    <scope>NUCLEOTIDE SEQUENCE</scope>
</reference>
<evidence type="ECO:0000313" key="12">
    <source>
        <dbReference type="EMBL" id="CAF0932054.1"/>
    </source>
</evidence>
<protein>
    <recommendedName>
        <fullName evidence="3">Nucleotide exchange factor SIL1</fullName>
    </recommendedName>
</protein>
<gene>
    <name evidence="12" type="ORF">GPM918_LOCUS10237</name>
    <name evidence="13" type="ORF">SRO942_LOCUS10241</name>
</gene>
<evidence type="ECO:0000256" key="3">
    <source>
        <dbReference type="ARBA" id="ARBA00015352"/>
    </source>
</evidence>
<dbReference type="Proteomes" id="UP000681722">
    <property type="component" value="Unassembled WGS sequence"/>
</dbReference>
<proteinExistence type="inferred from homology"/>
<dbReference type="AlphaFoldDB" id="A0A814BWH1"/>
<evidence type="ECO:0000256" key="5">
    <source>
        <dbReference type="ARBA" id="ARBA00022729"/>
    </source>
</evidence>
<dbReference type="EMBL" id="CAJOBC010001997">
    <property type="protein sequence ID" value="CAF3709911.1"/>
    <property type="molecule type" value="Genomic_DNA"/>
</dbReference>
<dbReference type="Gene3D" id="1.25.10.10">
    <property type="entry name" value="Leucine-rich Repeat Variant"/>
    <property type="match status" value="1"/>
</dbReference>
<evidence type="ECO:0000313" key="13">
    <source>
        <dbReference type="EMBL" id="CAF3709911.1"/>
    </source>
</evidence>
<keyword evidence="8" id="KW-0811">Translocation</keyword>
<evidence type="ECO:0000256" key="8">
    <source>
        <dbReference type="ARBA" id="ARBA00023010"/>
    </source>
</evidence>
<evidence type="ECO:0000256" key="9">
    <source>
        <dbReference type="ARBA" id="ARBA00023180"/>
    </source>
</evidence>
<dbReference type="Proteomes" id="UP000663829">
    <property type="component" value="Unassembled WGS sequence"/>
</dbReference>
<dbReference type="SUPFAM" id="SSF48371">
    <property type="entry name" value="ARM repeat"/>
    <property type="match status" value="1"/>
</dbReference>
<evidence type="ECO:0000256" key="2">
    <source>
        <dbReference type="ARBA" id="ARBA00010588"/>
    </source>
</evidence>
<keyword evidence="14" id="KW-1185">Reference proteome</keyword>
<keyword evidence="4" id="KW-0813">Transport</keyword>
<comment type="similarity">
    <text evidence="2">Belongs to the SIL1 family.</text>
</comment>
<comment type="caution">
    <text evidence="12">The sequence shown here is derived from an EMBL/GenBank/DDBJ whole genome shotgun (WGS) entry which is preliminary data.</text>
</comment>
<evidence type="ECO:0000313" key="14">
    <source>
        <dbReference type="Proteomes" id="UP000663829"/>
    </source>
</evidence>
<keyword evidence="5" id="KW-0732">Signal</keyword>
<evidence type="ECO:0000256" key="11">
    <source>
        <dbReference type="SAM" id="MobiDB-lite"/>
    </source>
</evidence>
<dbReference type="InterPro" id="IPR016024">
    <property type="entry name" value="ARM-type_fold"/>
</dbReference>
<dbReference type="EMBL" id="CAJNOQ010001996">
    <property type="protein sequence ID" value="CAF0932054.1"/>
    <property type="molecule type" value="Genomic_DNA"/>
</dbReference>
<accession>A0A814BWH1</accession>
<evidence type="ECO:0000256" key="10">
    <source>
        <dbReference type="SAM" id="Coils"/>
    </source>
</evidence>
<dbReference type="PANTHER" id="PTHR19316:SF35">
    <property type="entry name" value="NUCLEOTIDE EXCHANGE FACTOR SIL1"/>
    <property type="match status" value="1"/>
</dbReference>
<organism evidence="12 14">
    <name type="scientific">Didymodactylos carnosus</name>
    <dbReference type="NCBI Taxonomy" id="1234261"/>
    <lineage>
        <taxon>Eukaryota</taxon>
        <taxon>Metazoa</taxon>
        <taxon>Spiralia</taxon>
        <taxon>Gnathifera</taxon>
        <taxon>Rotifera</taxon>
        <taxon>Eurotatoria</taxon>
        <taxon>Bdelloidea</taxon>
        <taxon>Philodinida</taxon>
        <taxon>Philodinidae</taxon>
        <taxon>Didymodactylos</taxon>
    </lineage>
</organism>
<dbReference type="InterPro" id="IPR011989">
    <property type="entry name" value="ARM-like"/>
</dbReference>
<dbReference type="GO" id="GO:0000774">
    <property type="term" value="F:adenyl-nucleotide exchange factor activity"/>
    <property type="evidence" value="ECO:0007669"/>
    <property type="project" value="TreeGrafter"/>
</dbReference>
<feature type="region of interest" description="Disordered" evidence="11">
    <location>
        <begin position="61"/>
        <end position="84"/>
    </location>
</feature>
<keyword evidence="6" id="KW-0256">Endoplasmic reticulum</keyword>
<name>A0A814BWH1_9BILA</name>
<dbReference type="OrthoDB" id="448649at2759"/>
<evidence type="ECO:0000256" key="1">
    <source>
        <dbReference type="ARBA" id="ARBA00004319"/>
    </source>
</evidence>
<keyword evidence="10" id="KW-0175">Coiled coil</keyword>
<sequence length="420" mass="48680">MRNIRHPRHAIPWTGAAHNGSEIHELFVATDEWQPVKPGQQIPSGLHVRLDLQTGSREAKLLERDDNKAQQRSNNTQNDQDQKKFNHKEIREALSGINFTSDDVVKDENHDDIIRKKFRPYEELKKDFEEINMRIQTDQEILAELIEKLKKMSNDNDEENEHKKTILTDLEYYLHQYDNALTFSDLGGLTLVHKLFNSTNSDIRALTCLVLGAAWQGNPKVQIKAVEQGFIQSLLRLLSIEPIFTVKLRVIYALSTLLRHFPYAQIKFVKFGGIQSIINVVTQETNDSNKLRMRAISLMNDLITEKDLILSEKNDSQQREKVDQYNKIKLREQLIARGWCSVIGNHLNSNEHDIIEKTLLSMKTLISSCRKDFKSHLTPLNKLMIKYTDLQRDDIDTDGYFTKILDLLQTLTVDLYSDEL</sequence>
<dbReference type="PANTHER" id="PTHR19316">
    <property type="entry name" value="PROTEIN FOLDING REGULATOR"/>
    <property type="match status" value="1"/>
</dbReference>
<comment type="subcellular location">
    <subcellularLocation>
        <location evidence="1">Endoplasmic reticulum lumen</location>
    </subcellularLocation>
</comment>
<feature type="compositionally biased region" description="Polar residues" evidence="11">
    <location>
        <begin position="70"/>
        <end position="79"/>
    </location>
</feature>
<evidence type="ECO:0000256" key="4">
    <source>
        <dbReference type="ARBA" id="ARBA00022448"/>
    </source>
</evidence>
<dbReference type="GO" id="GO:0005788">
    <property type="term" value="C:endoplasmic reticulum lumen"/>
    <property type="evidence" value="ECO:0007669"/>
    <property type="project" value="UniProtKB-SubCell"/>
</dbReference>